<sequence>MKTLDELLSELRQRDVKLWLEGERLRYRAAKDSLTPELLTELKTQKAEIINFLRRITTAANSQIPPIVPCERNGNLPLSFGQQRIWFLHQFEPDSSSNNMPVVVRFTGNLNVAVLEESLKEVVRRHEVLRTTFPAVNGKPTQVISSDVSLTLPIIDLRQVPDEEREAEAHLLATKEAHQPFDLANGPILRLLLLRLSDREHLLIWNMHCIVCDGASSDLFYQDFTNIYKALSAGKTSPLTPLPVQYADFTNWQYQWLQGEVLESQVNYWKQKLEGNLPIIDLPYDHPRPQGVQTYRGDRAALLLPKTLNHALTDLSQKWGVTLFMTLLTVFNLLLYRYSGQEDLLISFASAGRGQVETEGLIGFFSNTLVLRSNLAGNPTFRQFLDRVRKDCLEAYTYQDLPFERLIEELKPEQQSRNSSSLFQVKFSLNPPWSNGRGMASVQLPDLTITSLFGYIYHGKTKYDLTLVLREQDNGLGMVFDYNAEMFDASTIERMLGHFKTLLEGIVANPDQPISELPLLTAGEQHQVLVDWHGKQADYPQNTCIHQWFEAQAKRTPNNIALTFENQQLTYHELNQRANQLARYLQTLGVKSGVLVGLNLEPSLEMIVGLLGIFKAGGTYVSIAPTSGQDNLAFILEDAQISLVLTQSSLVEKLSEHQAQVICLDSDWEAIALHTTENLGCYTTEQTLACVMYVSGSNGKPNGIAITQRNLVTHSLAISDTWELTQSDRLLLIFSISCNTFIESLFPCWIAGATAILQSQGLQNSTAQFFPFIAQQQITVVNLPTSFWYELVNELSVYPQTLPVSLRLVMVGGEKVSRNAYLTWIEKVGKQVRWLNAYGSLETTLTATVYDPETATEASNIRSEIPIGRAIANTKIYILDQRSQPLPIGVTGEIYISGIGVAQGYFNRPDLTSEKFVSNPFSSESGSYLYKSGDLGRYLSDGNIEFLGRLDNQAKIRGFRIELAEIETILGQYPGVQKTVVIAKEDVPGDKCLVAYLVPKQGEIFGSEQLLSFLQQKLPEYLLPSAFVIVDSLPLDANGQVDRKALSALDQTNSKIEKTFVRAEDPLQIQLTEIWESVLGIRPIGITDNFFNLGGHSLIAVRLFAEIEKIFGKTLPLSILLQAPTVEQLANLLRDKSLTIQPNSEQAQGLFKHFLSKAIARFSKSNDSQLEKLIIEDENQTNLKTGEWLPWSSLVPLQTNGYKPPLFCVHGAGESILYYRDFANYLGSNQPFYALQARGVDGKQTPLTRVDKMAAHYIKEIQTIQPQGPYFLGGYSFGGLVVWEMAQQLVAQGQKVALLAIFDTSNPTCRKTTINSIPAPKRISRHLNNLLEVGPNYILQQIEGKSSWLEYMLKQRLRKFAFKVYLNISRILPYTYRKQVKIKDFNKQAAKEYVPKAYTGQVTVFRAEERPVTNGQEVDPNMGWSELALGGLDIHHVPGNHFSIFNEPYVKSLSEKMKVCIEQAIAEK</sequence>
<dbReference type="RefSeq" id="WP_251958876.1">
    <property type="nucleotide sequence ID" value="NZ_AP025732.1"/>
</dbReference>
<evidence type="ECO:0000313" key="6">
    <source>
        <dbReference type="Proteomes" id="UP001055453"/>
    </source>
</evidence>
<dbReference type="InterPro" id="IPR029058">
    <property type="entry name" value="AB_hydrolase_fold"/>
</dbReference>
<dbReference type="InterPro" id="IPR001242">
    <property type="entry name" value="Condensation_dom"/>
</dbReference>
<evidence type="ECO:0000313" key="5">
    <source>
        <dbReference type="EMBL" id="BDI15510.1"/>
    </source>
</evidence>
<dbReference type="EMBL" id="AP025732">
    <property type="protein sequence ID" value="BDI15510.1"/>
    <property type="molecule type" value="Genomic_DNA"/>
</dbReference>
<accession>A0ABN6PY23</accession>
<dbReference type="Pfam" id="PF00975">
    <property type="entry name" value="Thioesterase"/>
    <property type="match status" value="1"/>
</dbReference>
<dbReference type="Pfam" id="PF00550">
    <property type="entry name" value="PP-binding"/>
    <property type="match status" value="1"/>
</dbReference>
<keyword evidence="6" id="KW-1185">Reference proteome</keyword>
<dbReference type="CDD" id="cd19531">
    <property type="entry name" value="LCL_NRPS-like"/>
    <property type="match status" value="1"/>
</dbReference>
<dbReference type="InterPro" id="IPR025110">
    <property type="entry name" value="AMP-bd_C"/>
</dbReference>
<dbReference type="Pfam" id="PF18563">
    <property type="entry name" value="TubC_N"/>
    <property type="match status" value="1"/>
</dbReference>
<dbReference type="Pfam" id="PF13193">
    <property type="entry name" value="AMP-binding_C"/>
    <property type="match status" value="1"/>
</dbReference>
<protein>
    <recommendedName>
        <fullName evidence="4">Carrier domain-containing protein</fullName>
    </recommendedName>
</protein>
<dbReference type="PANTHER" id="PTHR45527:SF1">
    <property type="entry name" value="FATTY ACID SYNTHASE"/>
    <property type="match status" value="1"/>
</dbReference>
<keyword evidence="2" id="KW-0596">Phosphopantetheine</keyword>
<dbReference type="Proteomes" id="UP001055453">
    <property type="component" value="Chromosome"/>
</dbReference>
<evidence type="ECO:0000256" key="3">
    <source>
        <dbReference type="ARBA" id="ARBA00022553"/>
    </source>
</evidence>
<dbReference type="Pfam" id="PF00668">
    <property type="entry name" value="Condensation"/>
    <property type="match status" value="1"/>
</dbReference>
<dbReference type="InterPro" id="IPR010071">
    <property type="entry name" value="AA_adenyl_dom"/>
</dbReference>
<comment type="cofactor">
    <cofactor evidence="1">
        <name>pantetheine 4'-phosphate</name>
        <dbReference type="ChEBI" id="CHEBI:47942"/>
    </cofactor>
</comment>
<dbReference type="SMART" id="SM00823">
    <property type="entry name" value="PKS_PP"/>
    <property type="match status" value="1"/>
</dbReference>
<dbReference type="InterPro" id="IPR009081">
    <property type="entry name" value="PP-bd_ACP"/>
</dbReference>
<dbReference type="Gene3D" id="3.30.300.30">
    <property type="match status" value="1"/>
</dbReference>
<dbReference type="SUPFAM" id="SSF53474">
    <property type="entry name" value="alpha/beta-Hydrolases"/>
    <property type="match status" value="1"/>
</dbReference>
<dbReference type="InterPro" id="IPR023213">
    <property type="entry name" value="CAT-like_dom_sf"/>
</dbReference>
<dbReference type="NCBIfam" id="TIGR01733">
    <property type="entry name" value="AA-adenyl-dom"/>
    <property type="match status" value="1"/>
</dbReference>
<dbReference type="InterPro" id="IPR036736">
    <property type="entry name" value="ACP-like_sf"/>
</dbReference>
<reference evidence="5" key="1">
    <citation type="submission" date="2022-04" db="EMBL/GenBank/DDBJ databases">
        <title>Complete genome sequence of a cyanobacterium, Nostoc sp. SO-36, isolated in Antarctica.</title>
        <authorList>
            <person name="Kanesaki Y."/>
            <person name="Effendi D."/>
            <person name="Sakamoto T."/>
            <person name="Ohtani S."/>
            <person name="Awai K."/>
        </authorList>
    </citation>
    <scope>NUCLEOTIDE SEQUENCE</scope>
    <source>
        <strain evidence="5">SO-36</strain>
    </source>
</reference>
<evidence type="ECO:0000256" key="1">
    <source>
        <dbReference type="ARBA" id="ARBA00001957"/>
    </source>
</evidence>
<dbReference type="Gene3D" id="1.10.1200.10">
    <property type="entry name" value="ACP-like"/>
    <property type="match status" value="1"/>
</dbReference>
<dbReference type="Pfam" id="PF00501">
    <property type="entry name" value="AMP-binding"/>
    <property type="match status" value="1"/>
</dbReference>
<name>A0ABN6PY23_NOSCO</name>
<evidence type="ECO:0000259" key="4">
    <source>
        <dbReference type="PROSITE" id="PS50075"/>
    </source>
</evidence>
<dbReference type="Gene3D" id="1.10.10.1830">
    <property type="entry name" value="Non-ribosomal peptide synthase, adenylation domain"/>
    <property type="match status" value="1"/>
</dbReference>
<dbReference type="Gene3D" id="3.30.559.30">
    <property type="entry name" value="Nonribosomal peptide synthetase, condensation domain"/>
    <property type="match status" value="1"/>
</dbReference>
<dbReference type="InterPro" id="IPR041464">
    <property type="entry name" value="TubC_N"/>
</dbReference>
<proteinExistence type="predicted"/>
<dbReference type="Gene3D" id="3.30.559.10">
    <property type="entry name" value="Chloramphenicol acetyltransferase-like domain"/>
    <property type="match status" value="1"/>
</dbReference>
<dbReference type="PANTHER" id="PTHR45527">
    <property type="entry name" value="NONRIBOSOMAL PEPTIDE SYNTHETASE"/>
    <property type="match status" value="1"/>
</dbReference>
<dbReference type="InterPro" id="IPR045851">
    <property type="entry name" value="AMP-bd_C_sf"/>
</dbReference>
<feature type="domain" description="Carrier" evidence="4">
    <location>
        <begin position="1062"/>
        <end position="1137"/>
    </location>
</feature>
<gene>
    <name evidence="5" type="ORF">ANSO36C_13120</name>
</gene>
<dbReference type="InterPro" id="IPR042099">
    <property type="entry name" value="ANL_N_sf"/>
</dbReference>
<dbReference type="SUPFAM" id="SSF56801">
    <property type="entry name" value="Acetyl-CoA synthetase-like"/>
    <property type="match status" value="1"/>
</dbReference>
<dbReference type="SUPFAM" id="SSF52777">
    <property type="entry name" value="CoA-dependent acyltransferases"/>
    <property type="match status" value="2"/>
</dbReference>
<dbReference type="InterPro" id="IPR000873">
    <property type="entry name" value="AMP-dep_synth/lig_dom"/>
</dbReference>
<evidence type="ECO:0000256" key="2">
    <source>
        <dbReference type="ARBA" id="ARBA00022450"/>
    </source>
</evidence>
<dbReference type="Gene3D" id="3.40.50.12780">
    <property type="entry name" value="N-terminal domain of ligase-like"/>
    <property type="match status" value="1"/>
</dbReference>
<dbReference type="SUPFAM" id="SSF47336">
    <property type="entry name" value="ACP-like"/>
    <property type="match status" value="1"/>
</dbReference>
<dbReference type="PROSITE" id="PS50075">
    <property type="entry name" value="CARRIER"/>
    <property type="match status" value="1"/>
</dbReference>
<keyword evidence="3" id="KW-0597">Phosphoprotein</keyword>
<dbReference type="InterPro" id="IPR001031">
    <property type="entry name" value="Thioesterase"/>
</dbReference>
<dbReference type="InterPro" id="IPR044894">
    <property type="entry name" value="TubC_N_sf"/>
</dbReference>
<dbReference type="Gene3D" id="3.40.50.1820">
    <property type="entry name" value="alpha/beta hydrolase"/>
    <property type="match status" value="1"/>
</dbReference>
<organism evidence="5 6">
    <name type="scientific">Nostoc cf. commune SO-36</name>
    <dbReference type="NCBI Taxonomy" id="449208"/>
    <lineage>
        <taxon>Bacteria</taxon>
        <taxon>Bacillati</taxon>
        <taxon>Cyanobacteriota</taxon>
        <taxon>Cyanophyceae</taxon>
        <taxon>Nostocales</taxon>
        <taxon>Nostocaceae</taxon>
        <taxon>Nostoc</taxon>
    </lineage>
</organism>
<dbReference type="InterPro" id="IPR020806">
    <property type="entry name" value="PKS_PP-bd"/>
</dbReference>